<feature type="coiled-coil region" evidence="4">
    <location>
        <begin position="633"/>
        <end position="759"/>
    </location>
</feature>
<dbReference type="InterPro" id="IPR045058">
    <property type="entry name" value="GIMA/IAN/Toc"/>
</dbReference>
<evidence type="ECO:0000313" key="7">
    <source>
        <dbReference type="Proteomes" id="UP001497497"/>
    </source>
</evidence>
<keyword evidence="4" id="KW-0175">Coiled coil</keyword>
<keyword evidence="3" id="KW-0342">GTP-binding</keyword>
<reference evidence="6 7" key="1">
    <citation type="submission" date="2024-04" db="EMBL/GenBank/DDBJ databases">
        <authorList>
            <consortium name="Genoscope - CEA"/>
            <person name="William W."/>
        </authorList>
    </citation>
    <scope>NUCLEOTIDE SEQUENCE [LARGE SCALE GENOMIC DNA]</scope>
</reference>
<dbReference type="PROSITE" id="PS51720">
    <property type="entry name" value="G_AIG1"/>
    <property type="match status" value="1"/>
</dbReference>
<dbReference type="Proteomes" id="UP001497497">
    <property type="component" value="Unassembled WGS sequence"/>
</dbReference>
<dbReference type="AlphaFoldDB" id="A0AAV2H6X3"/>
<comment type="caution">
    <text evidence="6">The sequence shown here is derived from an EMBL/GenBank/DDBJ whole genome shotgun (WGS) entry which is preliminary data.</text>
</comment>
<dbReference type="Pfam" id="PF04548">
    <property type="entry name" value="AIG1"/>
    <property type="match status" value="1"/>
</dbReference>
<dbReference type="PANTHER" id="PTHR10903:SF184">
    <property type="entry name" value="GTP-BINDING PROTEIN A"/>
    <property type="match status" value="1"/>
</dbReference>
<evidence type="ECO:0000256" key="4">
    <source>
        <dbReference type="SAM" id="Coils"/>
    </source>
</evidence>
<sequence length="1204" mass="139733">MSEEKYTFLLVGKTGAGKSALGNTIVGDNAFQSSDSSSSVTSDVEFRNIQKNGYDITVADTPGFMDTELNADEAKLKACEDMKRAMSLCSKKGKLAVILVIKYGERFTLESMTSLHILESIFGKDNLWKSCVIAMTYGDSYDLKYKKLNKDFKDYVGEQEGPLGELFKKCNYKCALFHNLSDDLKEEDFNTLMQYVKELDQGYTLSKFKEAKKHQNRLALEAKLPHLNEEFQETIKQLTVRIQCLKISCESSEELEELDGIITNYLDRVTKTDSPDKIAYREGEKRLLEDIRCSFSTLHEEIMNSKERVQQLKIAQEYITQIENIQKEINEVGPNDAKINRTVNLLQERLNGMSLNKTKVKISKDLSDNIQITLNEAQKKLDELKSHAQQKKQSKLISKLQDILNTIKNLNYDDAFISETVFQLNNSFQKLKSSIPEKLQQMNPQCYTNIYDLIRTVEQEINDKVEDIEQCRKREKMEGEISKLTEIIQNAKPDGKDTHKSISYFEEKISEMSSKITTQCLRKDCEDRLRLLLHEAKEQLEIFKKNVQEIKQSDINATIKKINKQLKGVNYRDDYALENLKEIKVDMSEFYSWFQKEEPHVSQSFLDGINTSWIQLQHDIKTKEETILEWIKMDKLQAELNDFKQKIVHTDCENKDALKKIIKFENNFEQIKAKVNEMNLRDEFISHIKLNLKETQKELNHLKNKITHKIEAEISLELDKIIKILHETNCSNENSRADLSKIKEQIEVLKCKLKENERHINEGYIISMEKSLEKCEETVKCKQQATETCVKKKKFDNSISEITQKIQATKENEKEAYSVLCNFQKKLDEAFSKAADENLGTDVAISMNIMKYKAEKELQDKIKCVQQFKFNKLYEKIRVINDKLDLINDNDSDLLKKIEHIEKDTKTVKTELELEKPIISESMSDDLEFSLNKVLDTIKLKKDERLQKENENDIFTPLQEVRTNIVQTDFKCQDIFDKISAFKTELNGIESSMLKRHFNDVDKQRFSTTTKYCLNYLDELNKNALAHLEESISNISTTIIFANPDDENIDGKLQDICKSLEMLKSRKVVSIADRIRKCETDLEALQVRTETFKIYARHYDKLVTLVDELEMPCKLHHYENLLENTISLLARVKEHIEDETDCKKLSEKLLTLLEVLKTLNKCNKWGIAGEVLVAIPIAGYFIKKSIKSGNAKEEKKQKDILKKK</sequence>
<gene>
    <name evidence="6" type="ORF">GSLYS_00003629001</name>
</gene>
<dbReference type="InterPro" id="IPR006703">
    <property type="entry name" value="G_AIG1"/>
</dbReference>
<comment type="similarity">
    <text evidence="1">Belongs to the TRAFAC class TrmE-Era-EngA-EngB-Septin-like GTPase superfamily. AIG1/Toc34/Toc159-like paraseptin GTPase family. IAN subfamily.</text>
</comment>
<evidence type="ECO:0000259" key="5">
    <source>
        <dbReference type="PROSITE" id="PS51720"/>
    </source>
</evidence>
<feature type="coiled-coil region" evidence="4">
    <location>
        <begin position="367"/>
        <end position="394"/>
    </location>
</feature>
<dbReference type="SUPFAM" id="SSF52540">
    <property type="entry name" value="P-loop containing nucleoside triphosphate hydrolases"/>
    <property type="match status" value="1"/>
</dbReference>
<dbReference type="GO" id="GO:0005525">
    <property type="term" value="F:GTP binding"/>
    <property type="evidence" value="ECO:0007669"/>
    <property type="project" value="UniProtKB-KW"/>
</dbReference>
<dbReference type="InterPro" id="IPR027417">
    <property type="entry name" value="P-loop_NTPase"/>
</dbReference>
<protein>
    <recommendedName>
        <fullName evidence="5">AIG1-type G domain-containing protein</fullName>
    </recommendedName>
</protein>
<evidence type="ECO:0000256" key="3">
    <source>
        <dbReference type="ARBA" id="ARBA00023134"/>
    </source>
</evidence>
<name>A0AAV2H6X3_LYMST</name>
<keyword evidence="2" id="KW-0547">Nucleotide-binding</keyword>
<organism evidence="6 7">
    <name type="scientific">Lymnaea stagnalis</name>
    <name type="common">Great pond snail</name>
    <name type="synonym">Helix stagnalis</name>
    <dbReference type="NCBI Taxonomy" id="6523"/>
    <lineage>
        <taxon>Eukaryota</taxon>
        <taxon>Metazoa</taxon>
        <taxon>Spiralia</taxon>
        <taxon>Lophotrochozoa</taxon>
        <taxon>Mollusca</taxon>
        <taxon>Gastropoda</taxon>
        <taxon>Heterobranchia</taxon>
        <taxon>Euthyneura</taxon>
        <taxon>Panpulmonata</taxon>
        <taxon>Hygrophila</taxon>
        <taxon>Lymnaeoidea</taxon>
        <taxon>Lymnaeidae</taxon>
        <taxon>Lymnaea</taxon>
    </lineage>
</organism>
<accession>A0AAV2H6X3</accession>
<evidence type="ECO:0000313" key="6">
    <source>
        <dbReference type="EMBL" id="CAL1529474.1"/>
    </source>
</evidence>
<evidence type="ECO:0000256" key="1">
    <source>
        <dbReference type="ARBA" id="ARBA00008535"/>
    </source>
</evidence>
<dbReference type="Gene3D" id="3.40.50.300">
    <property type="entry name" value="P-loop containing nucleotide triphosphate hydrolases"/>
    <property type="match status" value="1"/>
</dbReference>
<feature type="domain" description="AIG1-type G" evidence="5">
    <location>
        <begin position="3"/>
        <end position="223"/>
    </location>
</feature>
<evidence type="ECO:0000256" key="2">
    <source>
        <dbReference type="ARBA" id="ARBA00022741"/>
    </source>
</evidence>
<keyword evidence="7" id="KW-1185">Reference proteome</keyword>
<proteinExistence type="inferred from homology"/>
<dbReference type="PANTHER" id="PTHR10903">
    <property type="entry name" value="GTPASE, IMAP FAMILY MEMBER-RELATED"/>
    <property type="match status" value="1"/>
</dbReference>
<feature type="coiled-coil region" evidence="4">
    <location>
        <begin position="526"/>
        <end position="553"/>
    </location>
</feature>
<dbReference type="EMBL" id="CAXITT010000049">
    <property type="protein sequence ID" value="CAL1529474.1"/>
    <property type="molecule type" value="Genomic_DNA"/>
</dbReference>